<dbReference type="AlphaFoldDB" id="A0A0N5DBC5"/>
<keyword evidence="4" id="KW-1185">Reference proteome</keyword>
<evidence type="ECO:0000259" key="2">
    <source>
        <dbReference type="Pfam" id="PF25096"/>
    </source>
</evidence>
<accession>A0A0N5DBC5</accession>
<feature type="domain" description="DUF7808" evidence="2">
    <location>
        <begin position="19"/>
        <end position="151"/>
    </location>
</feature>
<sequence length="159" mass="18025">MSFQGIFLLLTFVATAIAFHQYRTLDCTANDKARNDLADKIRCHLVLKNEEFEIGRNAPESSGCYTEGSGENVKVYCAVVCPNAHSVFHSKSLRDKNCFKFISYGLIQKDSEWYLWRSGKCLASPTAFEIGCKFDDPFEKQFPDDSSIFKHLAAKVRAF</sequence>
<feature type="chain" id="PRO_5043126744" evidence="1">
    <location>
        <begin position="19"/>
        <end position="159"/>
    </location>
</feature>
<organism evidence="5">
    <name type="scientific">Thelazia callipaeda</name>
    <name type="common">Oriental eyeworm</name>
    <name type="synonym">Parasitic nematode</name>
    <dbReference type="NCBI Taxonomy" id="103827"/>
    <lineage>
        <taxon>Eukaryota</taxon>
        <taxon>Metazoa</taxon>
        <taxon>Ecdysozoa</taxon>
        <taxon>Nematoda</taxon>
        <taxon>Chromadorea</taxon>
        <taxon>Rhabditida</taxon>
        <taxon>Spirurina</taxon>
        <taxon>Spiruromorpha</taxon>
        <taxon>Thelazioidea</taxon>
        <taxon>Thelaziidae</taxon>
        <taxon>Thelazia</taxon>
    </lineage>
</organism>
<dbReference type="STRING" id="103827.A0A0N5DBC5"/>
<evidence type="ECO:0000313" key="4">
    <source>
        <dbReference type="Proteomes" id="UP000276776"/>
    </source>
</evidence>
<name>A0A0N5DBC5_THECL</name>
<dbReference type="Proteomes" id="UP000276776">
    <property type="component" value="Unassembled WGS sequence"/>
</dbReference>
<dbReference type="OMA" id="EEREYCD"/>
<gene>
    <name evidence="3" type="ORF">TCLT_LOCUS10476</name>
</gene>
<dbReference type="InterPro" id="IPR056710">
    <property type="entry name" value="DUF7808"/>
</dbReference>
<dbReference type="PANTHER" id="PTHR34493">
    <property type="entry name" value="PROTEIN CBG13422-RELATED"/>
    <property type="match status" value="1"/>
</dbReference>
<dbReference type="OrthoDB" id="5834955at2759"/>
<feature type="signal peptide" evidence="1">
    <location>
        <begin position="1"/>
        <end position="18"/>
    </location>
</feature>
<evidence type="ECO:0000313" key="5">
    <source>
        <dbReference type="WBParaSite" id="TCLT_0001048701-mRNA-1"/>
    </source>
</evidence>
<reference evidence="5" key="1">
    <citation type="submission" date="2017-02" db="UniProtKB">
        <authorList>
            <consortium name="WormBaseParasite"/>
        </authorList>
    </citation>
    <scope>IDENTIFICATION</scope>
</reference>
<dbReference type="Pfam" id="PF25096">
    <property type="entry name" value="DUF7808"/>
    <property type="match status" value="1"/>
</dbReference>
<dbReference type="WBParaSite" id="TCLT_0001048701-mRNA-1">
    <property type="protein sequence ID" value="TCLT_0001048701-mRNA-1"/>
    <property type="gene ID" value="TCLT_0001048701"/>
</dbReference>
<reference evidence="3 4" key="2">
    <citation type="submission" date="2018-11" db="EMBL/GenBank/DDBJ databases">
        <authorList>
            <consortium name="Pathogen Informatics"/>
        </authorList>
    </citation>
    <scope>NUCLEOTIDE SEQUENCE [LARGE SCALE GENOMIC DNA]</scope>
</reference>
<proteinExistence type="predicted"/>
<evidence type="ECO:0000313" key="3">
    <source>
        <dbReference type="EMBL" id="VDN08171.1"/>
    </source>
</evidence>
<dbReference type="EMBL" id="UYYF01005128">
    <property type="protein sequence ID" value="VDN08171.1"/>
    <property type="molecule type" value="Genomic_DNA"/>
</dbReference>
<dbReference type="PANTHER" id="PTHR34493:SF4">
    <property type="entry name" value="PROTEIN CBG13422"/>
    <property type="match status" value="1"/>
</dbReference>
<protein>
    <submittedName>
        <fullName evidence="5">Secreted protein</fullName>
    </submittedName>
</protein>
<keyword evidence="1" id="KW-0732">Signal</keyword>
<evidence type="ECO:0000256" key="1">
    <source>
        <dbReference type="SAM" id="SignalP"/>
    </source>
</evidence>